<dbReference type="GO" id="GO:0017177">
    <property type="term" value="C:glucosidase II complex"/>
    <property type="evidence" value="ECO:0007669"/>
    <property type="project" value="TreeGrafter"/>
</dbReference>
<dbReference type="InterPro" id="IPR002172">
    <property type="entry name" value="LDrepeatLR_classA_rpt"/>
</dbReference>
<dbReference type="Pfam" id="PF13015">
    <property type="entry name" value="PRKCSH_1"/>
    <property type="match status" value="1"/>
</dbReference>
<dbReference type="InterPro" id="IPR036055">
    <property type="entry name" value="LDL_receptor-like_sf"/>
</dbReference>
<keyword evidence="2 5" id="KW-0732">Signal</keyword>
<keyword evidence="4" id="KW-1015">Disulfide bond</keyword>
<dbReference type="InterPro" id="IPR028146">
    <property type="entry name" value="PRKCSH_N"/>
</dbReference>
<dbReference type="VEuPathDB" id="FungiDB:AeMF1_019419"/>
<dbReference type="Gene3D" id="2.70.130.10">
    <property type="entry name" value="Mannose-6-phosphate receptor binding domain"/>
    <property type="match status" value="1"/>
</dbReference>
<comment type="caution">
    <text evidence="7">The sequence shown here is derived from an EMBL/GenBank/DDBJ whole genome shotgun (WGS) entry which is preliminary data.</text>
</comment>
<dbReference type="InterPro" id="IPR036607">
    <property type="entry name" value="PRKCSH"/>
</dbReference>
<evidence type="ECO:0000313" key="7">
    <source>
        <dbReference type="EMBL" id="KAF0728962.1"/>
    </source>
</evidence>
<feature type="chain" id="PRO_5026219275" description="Glucosidase 2 subunit beta" evidence="5">
    <location>
        <begin position="23"/>
        <end position="397"/>
    </location>
</feature>
<dbReference type="PANTHER" id="PTHR12630">
    <property type="entry name" value="N-LINKED OLIGOSACCHARIDE PROCESSING"/>
    <property type="match status" value="1"/>
</dbReference>
<dbReference type="Proteomes" id="UP000481153">
    <property type="component" value="Unassembled WGS sequence"/>
</dbReference>
<dbReference type="InterPro" id="IPR039794">
    <property type="entry name" value="Gtb1-like"/>
</dbReference>
<dbReference type="PANTHER" id="PTHR12630:SF1">
    <property type="entry name" value="GLUCOSIDASE 2 SUBUNIT BETA"/>
    <property type="match status" value="1"/>
</dbReference>
<dbReference type="CDD" id="cd00112">
    <property type="entry name" value="LDLa"/>
    <property type="match status" value="1"/>
</dbReference>
<dbReference type="Gene3D" id="4.10.400.10">
    <property type="entry name" value="Low-density Lipoprotein Receptor"/>
    <property type="match status" value="1"/>
</dbReference>
<feature type="signal peptide" evidence="5">
    <location>
        <begin position="1"/>
        <end position="22"/>
    </location>
</feature>
<evidence type="ECO:0000256" key="5">
    <source>
        <dbReference type="SAM" id="SignalP"/>
    </source>
</evidence>
<evidence type="ECO:0000256" key="1">
    <source>
        <dbReference type="ARBA" id="ARBA00022387"/>
    </source>
</evidence>
<keyword evidence="8" id="KW-1185">Reference proteome</keyword>
<accession>A0A6G0WNQ5</accession>
<evidence type="ECO:0000313" key="8">
    <source>
        <dbReference type="Proteomes" id="UP000481153"/>
    </source>
</evidence>
<organism evidence="7 8">
    <name type="scientific">Aphanomyces euteiches</name>
    <dbReference type="NCBI Taxonomy" id="100861"/>
    <lineage>
        <taxon>Eukaryota</taxon>
        <taxon>Sar</taxon>
        <taxon>Stramenopiles</taxon>
        <taxon>Oomycota</taxon>
        <taxon>Saprolegniomycetes</taxon>
        <taxon>Saprolegniales</taxon>
        <taxon>Verrucalvaceae</taxon>
        <taxon>Aphanomyces</taxon>
    </lineage>
</organism>
<evidence type="ECO:0000256" key="4">
    <source>
        <dbReference type="ARBA" id="ARBA00023157"/>
    </source>
</evidence>
<keyword evidence="3" id="KW-0256">Endoplasmic reticulum</keyword>
<evidence type="ECO:0000256" key="2">
    <source>
        <dbReference type="ARBA" id="ARBA00022729"/>
    </source>
</evidence>
<dbReference type="InterPro" id="IPR009011">
    <property type="entry name" value="Man6P_isomerase_rcpt-bd_dom_sf"/>
</dbReference>
<dbReference type="AlphaFoldDB" id="A0A6G0WNQ5"/>
<feature type="domain" description="MRH" evidence="6">
    <location>
        <begin position="209"/>
        <end position="378"/>
    </location>
</feature>
<proteinExistence type="predicted"/>
<evidence type="ECO:0000256" key="3">
    <source>
        <dbReference type="ARBA" id="ARBA00022824"/>
    </source>
</evidence>
<dbReference type="EMBL" id="VJMJ01000170">
    <property type="protein sequence ID" value="KAF0728962.1"/>
    <property type="molecule type" value="Genomic_DNA"/>
</dbReference>
<dbReference type="SUPFAM" id="SSF50911">
    <property type="entry name" value="Mannose 6-phosphate receptor domain"/>
    <property type="match status" value="1"/>
</dbReference>
<dbReference type="GO" id="GO:0006491">
    <property type="term" value="P:N-glycan processing"/>
    <property type="evidence" value="ECO:0007669"/>
    <property type="project" value="TreeGrafter"/>
</dbReference>
<dbReference type="InterPro" id="IPR044865">
    <property type="entry name" value="MRH_dom"/>
</dbReference>
<reference evidence="7 8" key="1">
    <citation type="submission" date="2019-07" db="EMBL/GenBank/DDBJ databases">
        <title>Genomics analysis of Aphanomyces spp. identifies a new class of oomycete effector associated with host adaptation.</title>
        <authorList>
            <person name="Gaulin E."/>
        </authorList>
    </citation>
    <scope>NUCLEOTIDE SEQUENCE [LARGE SCALE GENOMIC DNA]</scope>
    <source>
        <strain evidence="7 8">ATCC 201684</strain>
    </source>
</reference>
<evidence type="ECO:0000259" key="6">
    <source>
        <dbReference type="PROSITE" id="PS51914"/>
    </source>
</evidence>
<dbReference type="PROSITE" id="PS51914">
    <property type="entry name" value="MRH"/>
    <property type="match status" value="1"/>
</dbReference>
<sequence>MLRGAILAAAAIFGICQASACALDIDAKRLNDNYCDCSDDTDDEPQTGACGVGFFYCTTSQVLISSAFVGDGVCDCCDGSDEPANISCANTCEDDKAKATKRLQHVLDQVQQGLQVKKEYVAYGASQQWRDEIAQGVDQWEDLAEEAEDREDEFTHHFQINKIKPTEEHKNIYRYLHAQVVKAQIQLHSYRQLASSTFGEENEYAALIGQCFDYEVNEKQLKGGTSNTVARTYLMRFCPFANVTQTEPKYGAWRRAQGEAQMGDHYVPLPSDSEEVQEPILLGLWDQWVTLNIDLTPLDVPTIVPFELYKETPLVAIERDPTPRVVQAYSHGDACLNQKRRQVFVQMECAAYNHIVYMEERAVCEYTIGFGTPAACSTVYASHLEVVLGRTAVHDEL</sequence>
<name>A0A6G0WNQ5_9STRA</name>
<protein>
    <recommendedName>
        <fullName evidence="1">Glucosidase 2 subunit beta</fullName>
    </recommendedName>
</protein>
<dbReference type="SUPFAM" id="SSF57424">
    <property type="entry name" value="LDL receptor-like module"/>
    <property type="match status" value="1"/>
</dbReference>
<dbReference type="Pfam" id="PF12999">
    <property type="entry name" value="PRKCSH-like"/>
    <property type="match status" value="1"/>
</dbReference>
<gene>
    <name evidence="7" type="ORF">Ae201684_013263</name>
</gene>